<name>A0A2A6BQV8_PRIPA</name>
<accession>A0A8R1ULB9</accession>
<sequence length="169" mass="19429">MSSRSRLGGGGEYSVREEQKQLINNLLDMIYSNYEASTRLQNKMDSIYRMIMFLVICFVVLIVAASMAGCYYGCRRRDYSSHSLPQSSPDASVSQTRPRYHALFYLTADTNLSDSAKRRKSSPCFIKRNEESLLPYINLEKVLPLNYDRSLQSSLVIISRKERLSIQFV</sequence>
<dbReference type="AlphaFoldDB" id="A0A2A6BQV8"/>
<reference evidence="1" key="2">
    <citation type="submission" date="2022-06" db="UniProtKB">
        <authorList>
            <consortium name="EnsemblMetazoa"/>
        </authorList>
    </citation>
    <scope>IDENTIFICATION</scope>
    <source>
        <strain evidence="1">PS312</strain>
    </source>
</reference>
<organism evidence="1 2">
    <name type="scientific">Pristionchus pacificus</name>
    <name type="common">Parasitic nematode worm</name>
    <dbReference type="NCBI Taxonomy" id="54126"/>
    <lineage>
        <taxon>Eukaryota</taxon>
        <taxon>Metazoa</taxon>
        <taxon>Ecdysozoa</taxon>
        <taxon>Nematoda</taxon>
        <taxon>Chromadorea</taxon>
        <taxon>Rhabditida</taxon>
        <taxon>Rhabditina</taxon>
        <taxon>Diplogasteromorpha</taxon>
        <taxon>Diplogasteroidea</taxon>
        <taxon>Neodiplogasteridae</taxon>
        <taxon>Pristionchus</taxon>
    </lineage>
</organism>
<gene>
    <name evidence="1" type="primary">WBGene00205875</name>
</gene>
<protein>
    <submittedName>
        <fullName evidence="1">Uncharacterized protein</fullName>
    </submittedName>
</protein>
<reference evidence="2" key="1">
    <citation type="journal article" date="2008" name="Nat. Genet.">
        <title>The Pristionchus pacificus genome provides a unique perspective on nematode lifestyle and parasitism.</title>
        <authorList>
            <person name="Dieterich C."/>
            <person name="Clifton S.W."/>
            <person name="Schuster L.N."/>
            <person name="Chinwalla A."/>
            <person name="Delehaunty K."/>
            <person name="Dinkelacker I."/>
            <person name="Fulton L."/>
            <person name="Fulton R."/>
            <person name="Godfrey J."/>
            <person name="Minx P."/>
            <person name="Mitreva M."/>
            <person name="Roeseler W."/>
            <person name="Tian H."/>
            <person name="Witte H."/>
            <person name="Yang S.P."/>
            <person name="Wilson R.K."/>
            <person name="Sommer R.J."/>
        </authorList>
    </citation>
    <scope>NUCLEOTIDE SEQUENCE [LARGE SCALE GENOMIC DNA]</scope>
    <source>
        <strain evidence="2">PS312</strain>
    </source>
</reference>
<keyword evidence="2" id="KW-1185">Reference proteome</keyword>
<dbReference type="EnsemblMetazoa" id="PPA33015.1">
    <property type="protein sequence ID" value="PPA33015.1"/>
    <property type="gene ID" value="WBGene00205875"/>
</dbReference>
<evidence type="ECO:0000313" key="1">
    <source>
        <dbReference type="EnsemblMetazoa" id="PPA33015.1"/>
    </source>
</evidence>
<dbReference type="OrthoDB" id="5848843at2759"/>
<proteinExistence type="predicted"/>
<evidence type="ECO:0000313" key="2">
    <source>
        <dbReference type="Proteomes" id="UP000005239"/>
    </source>
</evidence>
<dbReference type="Proteomes" id="UP000005239">
    <property type="component" value="Unassembled WGS sequence"/>
</dbReference>
<accession>A0A2A6BQV8</accession>